<dbReference type="EMBL" id="KZ772673">
    <property type="protein sequence ID" value="PTQ50540.1"/>
    <property type="molecule type" value="Genomic_DNA"/>
</dbReference>
<reference evidence="2" key="1">
    <citation type="journal article" date="2017" name="Cell">
        <title>Insights into land plant evolution garnered from the Marchantia polymorpha genome.</title>
        <authorList>
            <person name="Bowman J.L."/>
            <person name="Kohchi T."/>
            <person name="Yamato K.T."/>
            <person name="Jenkins J."/>
            <person name="Shu S."/>
            <person name="Ishizaki K."/>
            <person name="Yamaoka S."/>
            <person name="Nishihama R."/>
            <person name="Nakamura Y."/>
            <person name="Berger F."/>
            <person name="Adam C."/>
            <person name="Aki S.S."/>
            <person name="Althoff F."/>
            <person name="Araki T."/>
            <person name="Arteaga-Vazquez M.A."/>
            <person name="Balasubrmanian S."/>
            <person name="Barry K."/>
            <person name="Bauer D."/>
            <person name="Boehm C.R."/>
            <person name="Briginshaw L."/>
            <person name="Caballero-Perez J."/>
            <person name="Catarino B."/>
            <person name="Chen F."/>
            <person name="Chiyoda S."/>
            <person name="Chovatia M."/>
            <person name="Davies K.M."/>
            <person name="Delmans M."/>
            <person name="Demura T."/>
            <person name="Dierschke T."/>
            <person name="Dolan L."/>
            <person name="Dorantes-Acosta A.E."/>
            <person name="Eklund D.M."/>
            <person name="Florent S.N."/>
            <person name="Flores-Sandoval E."/>
            <person name="Fujiyama A."/>
            <person name="Fukuzawa H."/>
            <person name="Galik B."/>
            <person name="Grimanelli D."/>
            <person name="Grimwood J."/>
            <person name="Grossniklaus U."/>
            <person name="Hamada T."/>
            <person name="Haseloff J."/>
            <person name="Hetherington A.J."/>
            <person name="Higo A."/>
            <person name="Hirakawa Y."/>
            <person name="Hundley H.N."/>
            <person name="Ikeda Y."/>
            <person name="Inoue K."/>
            <person name="Inoue S.I."/>
            <person name="Ishida S."/>
            <person name="Jia Q."/>
            <person name="Kakita M."/>
            <person name="Kanazawa T."/>
            <person name="Kawai Y."/>
            <person name="Kawashima T."/>
            <person name="Kennedy M."/>
            <person name="Kinose K."/>
            <person name="Kinoshita T."/>
            <person name="Kohara Y."/>
            <person name="Koide E."/>
            <person name="Komatsu K."/>
            <person name="Kopischke S."/>
            <person name="Kubo M."/>
            <person name="Kyozuka J."/>
            <person name="Lagercrantz U."/>
            <person name="Lin S.S."/>
            <person name="Lindquist E."/>
            <person name="Lipzen A.M."/>
            <person name="Lu C.W."/>
            <person name="De Luna E."/>
            <person name="Martienssen R.A."/>
            <person name="Minamino N."/>
            <person name="Mizutani M."/>
            <person name="Mizutani M."/>
            <person name="Mochizuki N."/>
            <person name="Monte I."/>
            <person name="Mosher R."/>
            <person name="Nagasaki H."/>
            <person name="Nakagami H."/>
            <person name="Naramoto S."/>
            <person name="Nishitani K."/>
            <person name="Ohtani M."/>
            <person name="Okamoto T."/>
            <person name="Okumura M."/>
            <person name="Phillips J."/>
            <person name="Pollak B."/>
            <person name="Reinders A."/>
            <person name="Rovekamp M."/>
            <person name="Sano R."/>
            <person name="Sawa S."/>
            <person name="Schmid M.W."/>
            <person name="Shirakawa M."/>
            <person name="Solano R."/>
            <person name="Spunde A."/>
            <person name="Suetsugu N."/>
            <person name="Sugano S."/>
            <person name="Sugiyama A."/>
            <person name="Sun R."/>
            <person name="Suzuki Y."/>
            <person name="Takenaka M."/>
            <person name="Takezawa D."/>
            <person name="Tomogane H."/>
            <person name="Tsuzuki M."/>
            <person name="Ueda T."/>
            <person name="Umeda M."/>
            <person name="Ward J.M."/>
            <person name="Watanabe Y."/>
            <person name="Yazaki K."/>
            <person name="Yokoyama R."/>
            <person name="Yoshitake Y."/>
            <person name="Yotsui I."/>
            <person name="Zachgo S."/>
            <person name="Schmutz J."/>
        </authorList>
    </citation>
    <scope>NUCLEOTIDE SEQUENCE [LARGE SCALE GENOMIC DNA]</scope>
    <source>
        <strain evidence="2">Tak-1</strain>
    </source>
</reference>
<evidence type="ECO:0000313" key="2">
    <source>
        <dbReference type="Proteomes" id="UP000244005"/>
    </source>
</evidence>
<dbReference type="AlphaFoldDB" id="A0A2R6XWR4"/>
<dbReference type="Gramene" id="Mp1g21430.1">
    <property type="protein sequence ID" value="Mp1g21430.1.cds"/>
    <property type="gene ID" value="Mp1g21430"/>
</dbReference>
<gene>
    <name evidence="1" type="ORF">MARPO_0001s0478</name>
</gene>
<dbReference type="Proteomes" id="UP000244005">
    <property type="component" value="Unassembled WGS sequence"/>
</dbReference>
<sequence length="142" mass="16353">MSLCFNNVNMVVKDFVDVELGDDLNSRKSTSNYVFTLNVLCLVKNLMIYLTTKHIRLKYQIIHELINDGILSLNKITSEMNTANMFTKMKWERDTNDNVKKLKAGLVMLANLVKMHLGLFMNEVVNHYSAHMGKYSSTKRTS</sequence>
<evidence type="ECO:0000313" key="1">
    <source>
        <dbReference type="EMBL" id="PTQ50540.1"/>
    </source>
</evidence>
<name>A0A2R6XWR4_MARPO</name>
<protein>
    <submittedName>
        <fullName evidence="1">Uncharacterized protein</fullName>
    </submittedName>
</protein>
<keyword evidence="2" id="KW-1185">Reference proteome</keyword>
<dbReference type="OrthoDB" id="2551793at2759"/>
<proteinExistence type="predicted"/>
<organism evidence="1 2">
    <name type="scientific">Marchantia polymorpha</name>
    <name type="common">Common liverwort</name>
    <name type="synonym">Marchantia aquatica</name>
    <dbReference type="NCBI Taxonomy" id="3197"/>
    <lineage>
        <taxon>Eukaryota</taxon>
        <taxon>Viridiplantae</taxon>
        <taxon>Streptophyta</taxon>
        <taxon>Embryophyta</taxon>
        <taxon>Marchantiophyta</taxon>
        <taxon>Marchantiopsida</taxon>
        <taxon>Marchantiidae</taxon>
        <taxon>Marchantiales</taxon>
        <taxon>Marchantiaceae</taxon>
        <taxon>Marchantia</taxon>
    </lineage>
</organism>
<accession>A0A2R6XWR4</accession>